<dbReference type="Gene3D" id="3.30.460.80">
    <property type="entry name" value="NADH:ubiquinone oxidoreductase, 30kDa subunit"/>
    <property type="match status" value="1"/>
</dbReference>
<dbReference type="PANTHER" id="PTHR10884:SF14">
    <property type="entry name" value="NADH DEHYDROGENASE [UBIQUINONE] IRON-SULFUR PROTEIN 3, MITOCHONDRIAL"/>
    <property type="match status" value="1"/>
</dbReference>
<accession>A0A645BJ10</accession>
<dbReference type="InterPro" id="IPR037232">
    <property type="entry name" value="NADH_quin_OxRdtase_su_C/D-like"/>
</dbReference>
<reference evidence="3" key="1">
    <citation type="submission" date="2019-08" db="EMBL/GenBank/DDBJ databases">
        <authorList>
            <person name="Kucharzyk K."/>
            <person name="Murdoch R.W."/>
            <person name="Higgins S."/>
            <person name="Loffler F."/>
        </authorList>
    </citation>
    <scope>NUCLEOTIDE SEQUENCE</scope>
</reference>
<dbReference type="AlphaFoldDB" id="A0A645BJ10"/>
<comment type="similarity">
    <text evidence="1">Belongs to the complex I 30 kDa subunit family.</text>
</comment>
<comment type="caution">
    <text evidence="3">The sequence shown here is derived from an EMBL/GenBank/DDBJ whole genome shotgun (WGS) entry which is preliminary data.</text>
</comment>
<protein>
    <submittedName>
        <fullName evidence="3">NAD(P)H-quinone oxidoreductase subunit J, chloroplastic</fullName>
        <ecNumber evidence="3">1.6.5.11</ecNumber>
    </submittedName>
</protein>
<sequence length="175" mass="19528">MTSKDKKRTPQEILQAARDILQPWTISTSTPEENRLDVVIDPKNVKAATKAILDNKLGYLAAITGLDVPEYSIVESSNTKFPIPEKGQVEVLYHFCEGPVITSLRMLLPYDHAELDSICDILPSASLYERETMELLGVNFVGTPSTDRLLLPDNWPDGVYPLRKAFTGLPKEKEA</sequence>
<name>A0A645BJ10_9ZZZZ</name>
<proteinExistence type="inferred from homology"/>
<dbReference type="InterPro" id="IPR001268">
    <property type="entry name" value="NADH_UbQ_OxRdtase_30kDa_su"/>
</dbReference>
<gene>
    <name evidence="3" type="primary">ndhJ_13</name>
    <name evidence="3" type="ORF">SDC9_112242</name>
</gene>
<dbReference type="GO" id="GO:0016491">
    <property type="term" value="F:oxidoreductase activity"/>
    <property type="evidence" value="ECO:0007669"/>
    <property type="project" value="UniProtKB-KW"/>
</dbReference>
<dbReference type="EMBL" id="VSSQ01020468">
    <property type="protein sequence ID" value="MPM65347.1"/>
    <property type="molecule type" value="Genomic_DNA"/>
</dbReference>
<dbReference type="GO" id="GO:0008137">
    <property type="term" value="F:NADH dehydrogenase (ubiquinone) activity"/>
    <property type="evidence" value="ECO:0007669"/>
    <property type="project" value="InterPro"/>
</dbReference>
<dbReference type="SUPFAM" id="SSF143243">
    <property type="entry name" value="Nqo5-like"/>
    <property type="match status" value="1"/>
</dbReference>
<organism evidence="3">
    <name type="scientific">bioreactor metagenome</name>
    <dbReference type="NCBI Taxonomy" id="1076179"/>
    <lineage>
        <taxon>unclassified sequences</taxon>
        <taxon>metagenomes</taxon>
        <taxon>ecological metagenomes</taxon>
    </lineage>
</organism>
<keyword evidence="3" id="KW-0560">Oxidoreductase</keyword>
<evidence type="ECO:0000256" key="1">
    <source>
        <dbReference type="ARBA" id="ARBA00007569"/>
    </source>
</evidence>
<dbReference type="Pfam" id="PF00329">
    <property type="entry name" value="Complex1_30kDa"/>
    <property type="match status" value="1"/>
</dbReference>
<feature type="domain" description="NADH:ubiquinone oxidoreductase 30kDa subunit" evidence="2">
    <location>
        <begin position="38"/>
        <end position="168"/>
    </location>
</feature>
<dbReference type="EC" id="1.6.5.11" evidence="3"/>
<evidence type="ECO:0000313" key="3">
    <source>
        <dbReference type="EMBL" id="MPM65347.1"/>
    </source>
</evidence>
<dbReference type="PANTHER" id="PTHR10884">
    <property type="entry name" value="NADH DEHYDROGENASE UBIQUINONE IRON-SULFUR PROTEIN 3"/>
    <property type="match status" value="1"/>
</dbReference>
<evidence type="ECO:0000259" key="2">
    <source>
        <dbReference type="Pfam" id="PF00329"/>
    </source>
</evidence>